<evidence type="ECO:0000256" key="3">
    <source>
        <dbReference type="ARBA" id="ARBA00023170"/>
    </source>
</evidence>
<proteinExistence type="predicted"/>
<dbReference type="PANTHER" id="PTHR24232">
    <property type="entry name" value="G-PROTEIN COUPLED RECEPTOR"/>
    <property type="match status" value="1"/>
</dbReference>
<dbReference type="PANTHER" id="PTHR24232:SF107">
    <property type="entry name" value="HYDROXYCARBOXYLIC ACID RECEPTOR 2-LIKE"/>
    <property type="match status" value="1"/>
</dbReference>
<evidence type="ECO:0008006" key="9">
    <source>
        <dbReference type="Google" id="ProtNLM"/>
    </source>
</evidence>
<evidence type="ECO:0000313" key="7">
    <source>
        <dbReference type="EMBL" id="KAI7802476.1"/>
    </source>
</evidence>
<keyword evidence="8" id="KW-1185">Reference proteome</keyword>
<dbReference type="SUPFAM" id="SSF81321">
    <property type="entry name" value="Family A G protein-coupled receptor-like"/>
    <property type="match status" value="1"/>
</dbReference>
<dbReference type="EMBL" id="JAFHDT010000012">
    <property type="protein sequence ID" value="KAI7802476.1"/>
    <property type="molecule type" value="Genomic_DNA"/>
</dbReference>
<keyword evidence="4" id="KW-0325">Glycoprotein</keyword>
<dbReference type="GO" id="GO:0004930">
    <property type="term" value="F:G protein-coupled receptor activity"/>
    <property type="evidence" value="ECO:0007669"/>
    <property type="project" value="UniProtKB-KW"/>
</dbReference>
<dbReference type="Gene3D" id="1.20.1070.10">
    <property type="entry name" value="Rhodopsin 7-helix transmembrane proteins"/>
    <property type="match status" value="1"/>
</dbReference>
<dbReference type="AlphaFoldDB" id="A0A9W7TTT9"/>
<keyword evidence="3" id="KW-0675">Receptor</keyword>
<keyword evidence="6" id="KW-0812">Transmembrane</keyword>
<dbReference type="GO" id="GO:0007200">
    <property type="term" value="P:phospholipase C-activating G protein-coupled receptor signaling pathway"/>
    <property type="evidence" value="ECO:0007669"/>
    <property type="project" value="TreeGrafter"/>
</dbReference>
<feature type="transmembrane region" description="Helical" evidence="6">
    <location>
        <begin position="44"/>
        <end position="68"/>
    </location>
</feature>
<accession>A0A9W7TTT9</accession>
<evidence type="ECO:0000313" key="8">
    <source>
        <dbReference type="Proteomes" id="UP001059041"/>
    </source>
</evidence>
<evidence type="ECO:0000256" key="2">
    <source>
        <dbReference type="ARBA" id="ARBA00023040"/>
    </source>
</evidence>
<evidence type="ECO:0000256" key="5">
    <source>
        <dbReference type="ARBA" id="ARBA00023224"/>
    </source>
</evidence>
<organism evidence="7 8">
    <name type="scientific">Triplophysa rosa</name>
    <name type="common">Cave loach</name>
    <dbReference type="NCBI Taxonomy" id="992332"/>
    <lineage>
        <taxon>Eukaryota</taxon>
        <taxon>Metazoa</taxon>
        <taxon>Chordata</taxon>
        <taxon>Craniata</taxon>
        <taxon>Vertebrata</taxon>
        <taxon>Euteleostomi</taxon>
        <taxon>Actinopterygii</taxon>
        <taxon>Neopterygii</taxon>
        <taxon>Teleostei</taxon>
        <taxon>Ostariophysi</taxon>
        <taxon>Cypriniformes</taxon>
        <taxon>Nemacheilidae</taxon>
        <taxon>Triplophysa</taxon>
    </lineage>
</organism>
<keyword evidence="5" id="KW-0807">Transducer</keyword>
<feature type="transmembrane region" description="Helical" evidence="6">
    <location>
        <begin position="89"/>
        <end position="110"/>
    </location>
</feature>
<evidence type="ECO:0000256" key="6">
    <source>
        <dbReference type="SAM" id="Phobius"/>
    </source>
</evidence>
<name>A0A9W7TTT9_TRIRA</name>
<gene>
    <name evidence="7" type="ORF">IRJ41_011186</name>
</gene>
<reference evidence="7" key="1">
    <citation type="submission" date="2021-02" db="EMBL/GenBank/DDBJ databases">
        <title>Comparative genomics reveals that relaxation of natural selection precedes convergent phenotypic evolution of cavefish.</title>
        <authorList>
            <person name="Peng Z."/>
        </authorList>
    </citation>
    <scope>NUCLEOTIDE SEQUENCE</scope>
    <source>
        <tissue evidence="7">Muscle</tissue>
    </source>
</reference>
<evidence type="ECO:0000256" key="4">
    <source>
        <dbReference type="ARBA" id="ARBA00023180"/>
    </source>
</evidence>
<evidence type="ECO:0000256" key="1">
    <source>
        <dbReference type="ARBA" id="ARBA00004141"/>
    </source>
</evidence>
<comment type="subcellular location">
    <subcellularLocation>
        <location evidence="1">Membrane</location>
        <topology evidence="1">Multi-pass membrane protein</topology>
    </subcellularLocation>
</comment>
<dbReference type="GO" id="GO:0005886">
    <property type="term" value="C:plasma membrane"/>
    <property type="evidence" value="ECO:0007669"/>
    <property type="project" value="TreeGrafter"/>
</dbReference>
<feature type="transmembrane region" description="Helical" evidence="6">
    <location>
        <begin position="210"/>
        <end position="227"/>
    </location>
</feature>
<protein>
    <recommendedName>
        <fullName evidence="9">G-protein coupled receptors family 1 profile domain-containing protein</fullName>
    </recommendedName>
</protein>
<keyword evidence="2" id="KW-0297">G-protein coupled receptor</keyword>
<feature type="transmembrane region" description="Helical" evidence="6">
    <location>
        <begin position="116"/>
        <end position="140"/>
    </location>
</feature>
<keyword evidence="6" id="KW-1133">Transmembrane helix</keyword>
<dbReference type="GO" id="GO:0035025">
    <property type="term" value="P:positive regulation of Rho protein signal transduction"/>
    <property type="evidence" value="ECO:0007669"/>
    <property type="project" value="TreeGrafter"/>
</dbReference>
<dbReference type="Proteomes" id="UP001059041">
    <property type="component" value="Linkage Group LG12"/>
</dbReference>
<feature type="transmembrane region" description="Helical" evidence="6">
    <location>
        <begin position="169"/>
        <end position="190"/>
    </location>
</feature>
<sequence>MVDILWLMVLHRYSNNCVQFTLTQLKEILPADMYLSTGVRSGQFLLITEAISVLNIFGCPLLLTSMCVERYLAVAHAVLYMKLACKWEYRAICSILIWISTLAIAGLTSHQRLPTLVMYLSIILDVFMLVMLACLIGIVLKLCKKGPGAGQTGPGGGSSMKMRALQNTLLVLFPSIIIYAPLLGLTPYIMTLSEEHLEVTSADCDIMHLLHVYPSLGTCIGPMFYISRVKQLLCQKKHDGKEQSSAQETKQPK</sequence>
<keyword evidence="6" id="KW-0472">Membrane</keyword>
<comment type="caution">
    <text evidence="7">The sequence shown here is derived from an EMBL/GenBank/DDBJ whole genome shotgun (WGS) entry which is preliminary data.</text>
</comment>